<evidence type="ECO:0000259" key="7">
    <source>
        <dbReference type="Pfam" id="PF13908"/>
    </source>
</evidence>
<dbReference type="Ensembl" id="ENSCSRT00000025730.1">
    <property type="protein sequence ID" value="ENSCSRP00000024675.1"/>
    <property type="gene ID" value="ENSCSRG00000018486.1"/>
</dbReference>
<evidence type="ECO:0000313" key="8">
    <source>
        <dbReference type="Ensembl" id="ENSCSRP00000024675.1"/>
    </source>
</evidence>
<keyword evidence="9" id="KW-1185">Reference proteome</keyword>
<dbReference type="InterPro" id="IPR026910">
    <property type="entry name" value="Shisa"/>
</dbReference>
<dbReference type="GO" id="GO:0048172">
    <property type="term" value="P:regulation of short-term neuronal synaptic plasticity"/>
    <property type="evidence" value="ECO:0007669"/>
    <property type="project" value="TreeGrafter"/>
</dbReference>
<feature type="region of interest" description="Disordered" evidence="5">
    <location>
        <begin position="195"/>
        <end position="215"/>
    </location>
</feature>
<reference evidence="8" key="2">
    <citation type="submission" date="2025-09" db="UniProtKB">
        <authorList>
            <consortium name="Ensembl"/>
        </authorList>
    </citation>
    <scope>IDENTIFICATION</scope>
</reference>
<protein>
    <recommendedName>
        <fullName evidence="7">Shisa N-terminal domain-containing protein</fullName>
    </recommendedName>
</protein>
<evidence type="ECO:0000256" key="1">
    <source>
        <dbReference type="ARBA" id="ARBA00004370"/>
    </source>
</evidence>
<dbReference type="GO" id="GO:0032591">
    <property type="term" value="C:dendritic spine membrane"/>
    <property type="evidence" value="ECO:0007669"/>
    <property type="project" value="TreeGrafter"/>
</dbReference>
<feature type="signal peptide" evidence="6">
    <location>
        <begin position="1"/>
        <end position="19"/>
    </location>
</feature>
<reference evidence="8" key="1">
    <citation type="submission" date="2025-08" db="UniProtKB">
        <authorList>
            <consortium name="Ensembl"/>
        </authorList>
    </citation>
    <scope>IDENTIFICATION</scope>
</reference>
<dbReference type="GO" id="GO:0045211">
    <property type="term" value="C:postsynaptic membrane"/>
    <property type="evidence" value="ECO:0007669"/>
    <property type="project" value="TreeGrafter"/>
</dbReference>
<dbReference type="InterPro" id="IPR053891">
    <property type="entry name" value="Shisa_N"/>
</dbReference>
<keyword evidence="2" id="KW-0812">Transmembrane</keyword>
<evidence type="ECO:0000256" key="5">
    <source>
        <dbReference type="SAM" id="MobiDB-lite"/>
    </source>
</evidence>
<dbReference type="Proteomes" id="UP000694403">
    <property type="component" value="Unplaced"/>
</dbReference>
<feature type="compositionally biased region" description="Low complexity" evidence="5">
    <location>
        <begin position="52"/>
        <end position="63"/>
    </location>
</feature>
<dbReference type="PANTHER" id="PTHR31774:SF0">
    <property type="entry name" value="PROTEIN SHISA-6"/>
    <property type="match status" value="1"/>
</dbReference>
<dbReference type="GO" id="GO:0032281">
    <property type="term" value="C:AMPA glutamate receptor complex"/>
    <property type="evidence" value="ECO:0007669"/>
    <property type="project" value="TreeGrafter"/>
</dbReference>
<keyword evidence="6" id="KW-0732">Signal</keyword>
<comment type="subcellular location">
    <subcellularLocation>
        <location evidence="1">Membrane</location>
    </subcellularLocation>
</comment>
<keyword evidence="4" id="KW-0472">Membrane</keyword>
<evidence type="ECO:0000256" key="3">
    <source>
        <dbReference type="ARBA" id="ARBA00022989"/>
    </source>
</evidence>
<feature type="region of interest" description="Disordered" evidence="5">
    <location>
        <begin position="136"/>
        <end position="155"/>
    </location>
</feature>
<feature type="domain" description="Shisa N-terminal" evidence="7">
    <location>
        <begin position="75"/>
        <end position="127"/>
    </location>
</feature>
<evidence type="ECO:0000313" key="9">
    <source>
        <dbReference type="Proteomes" id="UP000694403"/>
    </source>
</evidence>
<sequence length="224" mass="23975">MGRLPLLLLALQLLALLLAAPAAGPPRGKGNRTQGAARRPPRPPKELNQTLAGPGPAAAPSAVSGGGAAPGPAHETCWGYYDVSGQWDKEFECNNSQSGFRYCCGTCYYRFCCNKRAEKLDQGQCRNYQSPGWITTPGLRPAPPDGSQPDKYDPAKDSTNATVYISCGAVAFVLVADIPPGHPLAPMQRTLGDEHPQVRSHLGHPTCPSRTVPHSPTWVINIQR</sequence>
<evidence type="ECO:0000256" key="2">
    <source>
        <dbReference type="ARBA" id="ARBA00022692"/>
    </source>
</evidence>
<name>A0A8C3T9G3_CHESE</name>
<dbReference type="Pfam" id="PF13908">
    <property type="entry name" value="Shisa_N"/>
    <property type="match status" value="1"/>
</dbReference>
<feature type="region of interest" description="Disordered" evidence="5">
    <location>
        <begin position="24"/>
        <end position="67"/>
    </location>
</feature>
<keyword evidence="3" id="KW-1133">Transmembrane helix</keyword>
<proteinExistence type="predicted"/>
<accession>A0A8C3T9G3</accession>
<dbReference type="GO" id="GO:0014069">
    <property type="term" value="C:postsynaptic density"/>
    <property type="evidence" value="ECO:0007669"/>
    <property type="project" value="TreeGrafter"/>
</dbReference>
<feature type="chain" id="PRO_5034099301" description="Shisa N-terminal domain-containing protein" evidence="6">
    <location>
        <begin position="20"/>
        <end position="224"/>
    </location>
</feature>
<dbReference type="AlphaFoldDB" id="A0A8C3T9G3"/>
<evidence type="ECO:0000256" key="6">
    <source>
        <dbReference type="SAM" id="SignalP"/>
    </source>
</evidence>
<dbReference type="PANTHER" id="PTHR31774">
    <property type="entry name" value="PROTEIN SHISA-9-RELATED"/>
    <property type="match status" value="1"/>
</dbReference>
<evidence type="ECO:0000256" key="4">
    <source>
        <dbReference type="ARBA" id="ARBA00023136"/>
    </source>
</evidence>
<organism evidence="8 9">
    <name type="scientific">Chelydra serpentina</name>
    <name type="common">Snapping turtle</name>
    <name type="synonym">Testudo serpentina</name>
    <dbReference type="NCBI Taxonomy" id="8475"/>
    <lineage>
        <taxon>Eukaryota</taxon>
        <taxon>Metazoa</taxon>
        <taxon>Chordata</taxon>
        <taxon>Craniata</taxon>
        <taxon>Vertebrata</taxon>
        <taxon>Euteleostomi</taxon>
        <taxon>Archelosauria</taxon>
        <taxon>Testudinata</taxon>
        <taxon>Testudines</taxon>
        <taxon>Cryptodira</taxon>
        <taxon>Durocryptodira</taxon>
        <taxon>Americhelydia</taxon>
        <taxon>Chelydroidea</taxon>
        <taxon>Chelydridae</taxon>
        <taxon>Chelydra</taxon>
    </lineage>
</organism>